<dbReference type="AlphaFoldDB" id="A0AAD1Y4I2"/>
<name>A0AAD1Y4I2_EUPCR</name>
<keyword evidence="2" id="KW-1185">Reference proteome</keyword>
<dbReference type="EMBL" id="CAMPGE010026876">
    <property type="protein sequence ID" value="CAI2384537.1"/>
    <property type="molecule type" value="Genomic_DNA"/>
</dbReference>
<organism evidence="1 2">
    <name type="scientific">Euplotes crassus</name>
    <dbReference type="NCBI Taxonomy" id="5936"/>
    <lineage>
        <taxon>Eukaryota</taxon>
        <taxon>Sar</taxon>
        <taxon>Alveolata</taxon>
        <taxon>Ciliophora</taxon>
        <taxon>Intramacronucleata</taxon>
        <taxon>Spirotrichea</taxon>
        <taxon>Hypotrichia</taxon>
        <taxon>Euplotida</taxon>
        <taxon>Euplotidae</taxon>
        <taxon>Moneuplotes</taxon>
    </lineage>
</organism>
<comment type="caution">
    <text evidence="1">The sequence shown here is derived from an EMBL/GenBank/DDBJ whole genome shotgun (WGS) entry which is preliminary data.</text>
</comment>
<accession>A0AAD1Y4I2</accession>
<sequence>MTTQQQLPRSFLDSLALPTKTSTHALYSALQSNYREQGRIGYLRQLKIEKYHCLKTHCYPIFRQKNLIPLPVPLEELERCENTCSSRLKEFNNYFKKSYAQVAYKVDIQKQNKKEALKVAVEDIDSYAKDLVEEELSP</sequence>
<dbReference type="Proteomes" id="UP001295684">
    <property type="component" value="Unassembled WGS sequence"/>
</dbReference>
<reference evidence="1" key="1">
    <citation type="submission" date="2023-07" db="EMBL/GenBank/DDBJ databases">
        <authorList>
            <consortium name="AG Swart"/>
            <person name="Singh M."/>
            <person name="Singh A."/>
            <person name="Seah K."/>
            <person name="Emmerich C."/>
        </authorList>
    </citation>
    <scope>NUCLEOTIDE SEQUENCE</scope>
    <source>
        <strain evidence="1">DP1</strain>
    </source>
</reference>
<evidence type="ECO:0000313" key="2">
    <source>
        <dbReference type="Proteomes" id="UP001295684"/>
    </source>
</evidence>
<evidence type="ECO:0000313" key="1">
    <source>
        <dbReference type="EMBL" id="CAI2384537.1"/>
    </source>
</evidence>
<protein>
    <submittedName>
        <fullName evidence="1">Uncharacterized protein</fullName>
    </submittedName>
</protein>
<proteinExistence type="predicted"/>
<gene>
    <name evidence="1" type="ORF">ECRASSUSDP1_LOCUS26070</name>
</gene>